<dbReference type="InterPro" id="IPR021133">
    <property type="entry name" value="HEAT_type_2"/>
</dbReference>
<comment type="caution">
    <text evidence="10">The sequence shown here is derived from an EMBL/GenBank/DDBJ whole genome shotgun (WGS) entry which is preliminary data.</text>
</comment>
<feature type="domain" description="Importin N-terminal" evidence="9">
    <location>
        <begin position="24"/>
        <end position="91"/>
    </location>
</feature>
<evidence type="ECO:0000256" key="3">
    <source>
        <dbReference type="ARBA" id="ARBA00022448"/>
    </source>
</evidence>
<feature type="repeat" description="HEAT" evidence="8">
    <location>
        <begin position="386"/>
        <end position="424"/>
    </location>
</feature>
<sequence length="1090" mass="121025">MDQQRFLQQLQVILNPTQGNVKEATGILQKEYYNKPEALVFLIQIATTHEDQNLRQLAAVESRSLVAKHWVKVSADQKPQIREQLLRSTMGEGSSLVQHSIAQIISAVAKIDLNDGEWADLPNILLQAGNSGNQAERAVAIYILFTILDTIGEGFEEKFSDLFALFNKTIRDPESAEVRINTMLSLSKLAMHLDSEEDEAPVKAFQDMVPAMVAILKDSIDQQEDDHVMQTFEVFQTLLGCDPALLTVHLKDLVVFMNQISANPEVDEDVRTQAISFLMSTIQYRKLKVQGMRIGEELTRTALQIVTELGDTALGDDDITPARSALGLLDMLSQSLPPSQVVVPLLQALGQYFNNTNPDYRRAGIMALGMCVEGAPDFISTQMKEIFPMVLQLLADHEPKVRQASLHAVARLAEDLVEDLSAEHARLMPLLFQNLASAMQEYNGEEEGPTVDIIKAGISAIDAVVDGLDEKDVAPYQSELVPILHKLFKAPDFKIKALAAGALGSLASSAGDSFLSFFDESMHLLQEFAAVKDSEDELDLRASVTDSMGEMAAAAGPERYQPYVEPLMRATEEALHLGHSRLKESTYIFWGAMAKVYGEHFSPFLEGVVKGLFDCIEQDEDDLDVDLGTSAKDLVGQEVTFNGRKVKVASADDEDDGEIEDVDLEDEDDWDDITATTPMSLEKEIAVEVIGDLVTHTRSSFLPYFEKTIETVMPLAEHPYEGVRKSTISTLHRSYAMLFTIAEETGQMPKWQPGLPLQVQPAKEVQKFGEILMTATVKMWSEEDDRATVADINRNMAENLRFCGPALIANETMLHNVIQMVTDIITKQHPCQLEFGPEEETLEAGEETSEFDWVVVDTALDVVSGMAAAMGQSFAELWKVFEKTILRYAGSTESLERATAVGVLAECINGMGASVTPFTGTFMKLLLHRLADEDPQTKSNAAYAVGRLVQHSNADAEITKEFPTILSRLGGCLEMDVSRLQDNATGCVSRMILRHRDSVPTKEVLPALVNILPLKNDFEENEPLYRMICQMYKWEDATIRELTPNLLPVFQAVLTGDEDQLEDERRAELIELVKWLNQMQAGAAPWVEQL</sequence>
<dbReference type="InterPro" id="IPR011989">
    <property type="entry name" value="ARM-like"/>
</dbReference>
<comment type="subcellular location">
    <subcellularLocation>
        <location evidence="2">Cytoplasm</location>
    </subcellularLocation>
    <subcellularLocation>
        <location evidence="1">Nucleus</location>
    </subcellularLocation>
</comment>
<keyword evidence="3" id="KW-0813">Transport</keyword>
<evidence type="ECO:0000313" key="10">
    <source>
        <dbReference type="EMBL" id="OQD81587.1"/>
    </source>
</evidence>
<dbReference type="SMART" id="SM01349">
    <property type="entry name" value="TOG"/>
    <property type="match status" value="1"/>
</dbReference>
<protein>
    <recommendedName>
        <fullName evidence="9">Importin N-terminal domain-containing protein</fullName>
    </recommendedName>
</protein>
<dbReference type="Gene3D" id="1.25.10.10">
    <property type="entry name" value="Leucine-rich Repeat Variant"/>
    <property type="match status" value="1"/>
</dbReference>
<evidence type="ECO:0000256" key="6">
    <source>
        <dbReference type="ARBA" id="ARBA00022927"/>
    </source>
</evidence>
<dbReference type="STRING" id="416450.A0A1V6PXW9"/>
<dbReference type="EMBL" id="MDYN01000026">
    <property type="protein sequence ID" value="OQD81587.1"/>
    <property type="molecule type" value="Genomic_DNA"/>
</dbReference>
<dbReference type="GO" id="GO:0034399">
    <property type="term" value="C:nuclear periphery"/>
    <property type="evidence" value="ECO:0007669"/>
    <property type="project" value="EnsemblFungi"/>
</dbReference>
<dbReference type="Pfam" id="PF13513">
    <property type="entry name" value="HEAT_EZ"/>
    <property type="match status" value="1"/>
</dbReference>
<evidence type="ECO:0000256" key="7">
    <source>
        <dbReference type="ARBA" id="ARBA00023242"/>
    </source>
</evidence>
<proteinExistence type="predicted"/>
<evidence type="ECO:0000256" key="5">
    <source>
        <dbReference type="ARBA" id="ARBA00022737"/>
    </source>
</evidence>
<keyword evidence="11" id="KW-1185">Reference proteome</keyword>
<dbReference type="PANTHER" id="PTHR10527">
    <property type="entry name" value="IMPORTIN BETA"/>
    <property type="match status" value="1"/>
</dbReference>
<dbReference type="InterPro" id="IPR058584">
    <property type="entry name" value="IMB1_TNPO1-like_TPR"/>
</dbReference>
<evidence type="ECO:0000256" key="8">
    <source>
        <dbReference type="PROSITE-ProRule" id="PRU00103"/>
    </source>
</evidence>
<evidence type="ECO:0000259" key="9">
    <source>
        <dbReference type="PROSITE" id="PS50166"/>
    </source>
</evidence>
<keyword evidence="7" id="KW-0539">Nucleus</keyword>
<dbReference type="AlphaFoldDB" id="A0A1V6PXW9"/>
<dbReference type="PROSITE" id="PS50166">
    <property type="entry name" value="IMPORTIN_B_NT"/>
    <property type="match status" value="1"/>
</dbReference>
<reference evidence="11" key="1">
    <citation type="journal article" date="2017" name="Nat. Microbiol.">
        <title>Global analysis of biosynthetic gene clusters reveals vast potential of secondary metabolite production in Penicillium species.</title>
        <authorList>
            <person name="Nielsen J.C."/>
            <person name="Grijseels S."/>
            <person name="Prigent S."/>
            <person name="Ji B."/>
            <person name="Dainat J."/>
            <person name="Nielsen K.F."/>
            <person name="Frisvad J.C."/>
            <person name="Workman M."/>
            <person name="Nielsen J."/>
        </authorList>
    </citation>
    <scope>NUCLEOTIDE SEQUENCE [LARGE SCALE GENOMIC DNA]</scope>
    <source>
        <strain evidence="11">IBT 31811</strain>
    </source>
</reference>
<accession>A0A1V6PXW9</accession>
<dbReference type="InterPro" id="IPR016024">
    <property type="entry name" value="ARM-type_fold"/>
</dbReference>
<dbReference type="Proteomes" id="UP000191672">
    <property type="component" value="Unassembled WGS sequence"/>
</dbReference>
<dbReference type="InterPro" id="IPR001494">
    <property type="entry name" value="Importin-beta_N"/>
</dbReference>
<dbReference type="OrthoDB" id="7862313at2759"/>
<dbReference type="GO" id="GO:0031267">
    <property type="term" value="F:small GTPase binding"/>
    <property type="evidence" value="ECO:0007669"/>
    <property type="project" value="InterPro"/>
</dbReference>
<dbReference type="SMART" id="SM00913">
    <property type="entry name" value="IBN_N"/>
    <property type="match status" value="1"/>
</dbReference>
<name>A0A1V6PXW9_9EURO</name>
<organism evidence="10 11">
    <name type="scientific">Penicillium antarcticum</name>
    <dbReference type="NCBI Taxonomy" id="416450"/>
    <lineage>
        <taxon>Eukaryota</taxon>
        <taxon>Fungi</taxon>
        <taxon>Dikarya</taxon>
        <taxon>Ascomycota</taxon>
        <taxon>Pezizomycotina</taxon>
        <taxon>Eurotiomycetes</taxon>
        <taxon>Eurotiomycetidae</taxon>
        <taxon>Eurotiales</taxon>
        <taxon>Aspergillaceae</taxon>
        <taxon>Penicillium</taxon>
    </lineage>
</organism>
<dbReference type="InterPro" id="IPR057672">
    <property type="entry name" value="TPR_IPO4/5"/>
</dbReference>
<keyword evidence="5" id="KW-0677">Repeat</keyword>
<dbReference type="PROSITE" id="PS50077">
    <property type="entry name" value="HEAT_REPEAT"/>
    <property type="match status" value="1"/>
</dbReference>
<evidence type="ECO:0000313" key="11">
    <source>
        <dbReference type="Proteomes" id="UP000191672"/>
    </source>
</evidence>
<dbReference type="Pfam" id="PF25780">
    <property type="entry name" value="TPR_IPO5"/>
    <property type="match status" value="1"/>
</dbReference>
<keyword evidence="4" id="KW-0963">Cytoplasm</keyword>
<dbReference type="InterPro" id="IPR040122">
    <property type="entry name" value="Importin_beta"/>
</dbReference>
<dbReference type="Pfam" id="PF25574">
    <property type="entry name" value="TPR_IMB1"/>
    <property type="match status" value="1"/>
</dbReference>
<keyword evidence="6" id="KW-0653">Protein transport</keyword>
<evidence type="ECO:0000256" key="4">
    <source>
        <dbReference type="ARBA" id="ARBA00022490"/>
    </source>
</evidence>
<dbReference type="InterPro" id="IPR034085">
    <property type="entry name" value="TOG"/>
</dbReference>
<evidence type="ECO:0000256" key="2">
    <source>
        <dbReference type="ARBA" id="ARBA00004496"/>
    </source>
</evidence>
<dbReference type="SUPFAM" id="SSF48371">
    <property type="entry name" value="ARM repeat"/>
    <property type="match status" value="2"/>
</dbReference>
<dbReference type="GO" id="GO:0006606">
    <property type="term" value="P:protein import into nucleus"/>
    <property type="evidence" value="ECO:0007669"/>
    <property type="project" value="InterPro"/>
</dbReference>
<dbReference type="Pfam" id="PF03810">
    <property type="entry name" value="IBN_N"/>
    <property type="match status" value="1"/>
</dbReference>
<dbReference type="GO" id="GO:0005737">
    <property type="term" value="C:cytoplasm"/>
    <property type="evidence" value="ECO:0007669"/>
    <property type="project" value="UniProtKB-SubCell"/>
</dbReference>
<evidence type="ECO:0000256" key="1">
    <source>
        <dbReference type="ARBA" id="ARBA00004123"/>
    </source>
</evidence>
<gene>
    <name evidence="10" type="ORF">PENANT_c026G04735</name>
</gene>